<proteinExistence type="predicted"/>
<feature type="region of interest" description="Disordered" evidence="1">
    <location>
        <begin position="1"/>
        <end position="29"/>
    </location>
</feature>
<protein>
    <submittedName>
        <fullName evidence="2">Uncharacterized protein</fullName>
    </submittedName>
</protein>
<organism evidence="2">
    <name type="scientific">Rhizophora mucronata</name>
    <name type="common">Asiatic mangrove</name>
    <dbReference type="NCBI Taxonomy" id="61149"/>
    <lineage>
        <taxon>Eukaryota</taxon>
        <taxon>Viridiplantae</taxon>
        <taxon>Streptophyta</taxon>
        <taxon>Embryophyta</taxon>
        <taxon>Tracheophyta</taxon>
        <taxon>Spermatophyta</taxon>
        <taxon>Magnoliopsida</taxon>
        <taxon>eudicotyledons</taxon>
        <taxon>Gunneridae</taxon>
        <taxon>Pentapetalae</taxon>
        <taxon>rosids</taxon>
        <taxon>fabids</taxon>
        <taxon>Malpighiales</taxon>
        <taxon>Rhizophoraceae</taxon>
        <taxon>Rhizophora</taxon>
    </lineage>
</organism>
<dbReference type="AlphaFoldDB" id="A0A2P2N1L3"/>
<name>A0A2P2N1L3_RHIMU</name>
<dbReference type="EMBL" id="GGEC01055852">
    <property type="protein sequence ID" value="MBX36336.1"/>
    <property type="molecule type" value="Transcribed_RNA"/>
</dbReference>
<sequence length="29" mass="3369">MMPFPIKKGGKTQVTEYSEREKGKEIVKE</sequence>
<reference evidence="2" key="1">
    <citation type="submission" date="2018-02" db="EMBL/GenBank/DDBJ databases">
        <title>Rhizophora mucronata_Transcriptome.</title>
        <authorList>
            <person name="Meera S.P."/>
            <person name="Sreeshan A."/>
            <person name="Augustine A."/>
        </authorList>
    </citation>
    <scope>NUCLEOTIDE SEQUENCE</scope>
    <source>
        <tissue evidence="2">Leaf</tissue>
    </source>
</reference>
<feature type="compositionally biased region" description="Basic and acidic residues" evidence="1">
    <location>
        <begin position="17"/>
        <end position="29"/>
    </location>
</feature>
<evidence type="ECO:0000313" key="2">
    <source>
        <dbReference type="EMBL" id="MBX36336.1"/>
    </source>
</evidence>
<evidence type="ECO:0000256" key="1">
    <source>
        <dbReference type="SAM" id="MobiDB-lite"/>
    </source>
</evidence>
<accession>A0A2P2N1L3</accession>